<sequence length="197" mass="23141">MVINYFNKEWIVVTKPGSDGEFLRGLFHDCVNSSKFEHGIKCSPWGETPDFEPIFSKPKEPCFFNYTIAWFSVLLLIWMSLWVIISITYCCNWRRCTVWNKAHGKKLYFGAIGGIVSFLIFGFMMLIPRLTAEYFEETEIPVKYEYSLGSGFFRFFFGGLFCYLLGLLIFFYDKIEEFLAKRKGHQQIPLQERTIQA</sequence>
<organism evidence="2 3">
    <name type="scientific">Mesorhabditis belari</name>
    <dbReference type="NCBI Taxonomy" id="2138241"/>
    <lineage>
        <taxon>Eukaryota</taxon>
        <taxon>Metazoa</taxon>
        <taxon>Ecdysozoa</taxon>
        <taxon>Nematoda</taxon>
        <taxon>Chromadorea</taxon>
        <taxon>Rhabditida</taxon>
        <taxon>Rhabditina</taxon>
        <taxon>Rhabditomorpha</taxon>
        <taxon>Rhabditoidea</taxon>
        <taxon>Rhabditidae</taxon>
        <taxon>Mesorhabditinae</taxon>
        <taxon>Mesorhabditis</taxon>
    </lineage>
</organism>
<proteinExistence type="predicted"/>
<keyword evidence="2" id="KW-1185">Reference proteome</keyword>
<name>A0AAF3FLD7_9BILA</name>
<feature type="transmembrane region" description="Helical" evidence="1">
    <location>
        <begin position="107"/>
        <end position="131"/>
    </location>
</feature>
<accession>A0AAF3FLD7</accession>
<protein>
    <submittedName>
        <fullName evidence="3">Uncharacterized protein</fullName>
    </submittedName>
</protein>
<evidence type="ECO:0000313" key="2">
    <source>
        <dbReference type="Proteomes" id="UP000887575"/>
    </source>
</evidence>
<feature type="transmembrane region" description="Helical" evidence="1">
    <location>
        <begin position="151"/>
        <end position="172"/>
    </location>
</feature>
<keyword evidence="1" id="KW-0472">Membrane</keyword>
<dbReference type="Gene3D" id="1.20.140.150">
    <property type="match status" value="1"/>
</dbReference>
<keyword evidence="1" id="KW-0812">Transmembrane</keyword>
<dbReference type="WBParaSite" id="MBELARI_LOCUS7471">
    <property type="protein sequence ID" value="MBELARI_LOCUS7471"/>
    <property type="gene ID" value="MBELARI_LOCUS7471"/>
</dbReference>
<evidence type="ECO:0000313" key="3">
    <source>
        <dbReference type="WBParaSite" id="MBELARI_LOCUS7471"/>
    </source>
</evidence>
<reference evidence="3" key="1">
    <citation type="submission" date="2024-02" db="UniProtKB">
        <authorList>
            <consortium name="WormBaseParasite"/>
        </authorList>
    </citation>
    <scope>IDENTIFICATION</scope>
</reference>
<feature type="transmembrane region" description="Helical" evidence="1">
    <location>
        <begin position="63"/>
        <end position="87"/>
    </location>
</feature>
<dbReference type="AlphaFoldDB" id="A0AAF3FLD7"/>
<dbReference type="Proteomes" id="UP000887575">
    <property type="component" value="Unassembled WGS sequence"/>
</dbReference>
<keyword evidence="1" id="KW-1133">Transmembrane helix</keyword>
<evidence type="ECO:0000256" key="1">
    <source>
        <dbReference type="SAM" id="Phobius"/>
    </source>
</evidence>